<dbReference type="Proteomes" id="UP000188929">
    <property type="component" value="Unassembled WGS sequence"/>
</dbReference>
<dbReference type="OrthoDB" id="23692at2"/>
<keyword evidence="4" id="KW-1185">Reference proteome</keyword>
<dbReference type="Pfam" id="PF00563">
    <property type="entry name" value="EAL"/>
    <property type="match status" value="1"/>
</dbReference>
<dbReference type="CDD" id="cd01948">
    <property type="entry name" value="EAL"/>
    <property type="match status" value="1"/>
</dbReference>
<dbReference type="RefSeq" id="WP_076815948.1">
    <property type="nucleotide sequence ID" value="NZ_MOMC01000017.1"/>
</dbReference>
<gene>
    <name evidence="3" type="ORF">BL253_10580</name>
</gene>
<dbReference type="EMBL" id="MOMC01000017">
    <property type="protein sequence ID" value="ONH31285.1"/>
    <property type="molecule type" value="Genomic_DNA"/>
</dbReference>
<accession>A0A1V2IDX3</accession>
<dbReference type="InterPro" id="IPR001633">
    <property type="entry name" value="EAL_dom"/>
</dbReference>
<feature type="region of interest" description="Disordered" evidence="1">
    <location>
        <begin position="261"/>
        <end position="289"/>
    </location>
</feature>
<reference evidence="4" key="1">
    <citation type="submission" date="2016-10" db="EMBL/GenBank/DDBJ databases">
        <title>Frankia sp. NRRL B-16386 Genome sequencing.</title>
        <authorList>
            <person name="Ghodhbane-Gtari F."/>
            <person name="Swanson E."/>
            <person name="Gueddou A."/>
            <person name="Hezbri K."/>
            <person name="Ktari K."/>
            <person name="Nouioui I."/>
            <person name="Morris K."/>
            <person name="Simpson S."/>
            <person name="Abebe-Akele F."/>
            <person name="Thomas K."/>
            <person name="Gtari M."/>
            <person name="Tisa L.S."/>
        </authorList>
    </citation>
    <scope>NUCLEOTIDE SEQUENCE [LARGE SCALE GENOMIC DNA]</scope>
    <source>
        <strain evidence="4">NRRL B-16386</strain>
    </source>
</reference>
<organism evidence="3 4">
    <name type="scientific">Pseudofrankia asymbiotica</name>
    <dbReference type="NCBI Taxonomy" id="1834516"/>
    <lineage>
        <taxon>Bacteria</taxon>
        <taxon>Bacillati</taxon>
        <taxon>Actinomycetota</taxon>
        <taxon>Actinomycetes</taxon>
        <taxon>Frankiales</taxon>
        <taxon>Frankiaceae</taxon>
        <taxon>Pseudofrankia</taxon>
    </lineage>
</organism>
<dbReference type="PANTHER" id="PTHR44757">
    <property type="entry name" value="DIGUANYLATE CYCLASE DGCP"/>
    <property type="match status" value="1"/>
</dbReference>
<feature type="domain" description="EAL" evidence="2">
    <location>
        <begin position="5"/>
        <end position="264"/>
    </location>
</feature>
<proteinExistence type="predicted"/>
<dbReference type="Gene3D" id="3.20.20.450">
    <property type="entry name" value="EAL domain"/>
    <property type="match status" value="1"/>
</dbReference>
<dbReference type="SMART" id="SM00052">
    <property type="entry name" value="EAL"/>
    <property type="match status" value="1"/>
</dbReference>
<protein>
    <submittedName>
        <fullName evidence="3">Diguanylate phosphodiesterase</fullName>
    </submittedName>
</protein>
<evidence type="ECO:0000313" key="4">
    <source>
        <dbReference type="Proteomes" id="UP000188929"/>
    </source>
</evidence>
<evidence type="ECO:0000259" key="2">
    <source>
        <dbReference type="PROSITE" id="PS50883"/>
    </source>
</evidence>
<evidence type="ECO:0000256" key="1">
    <source>
        <dbReference type="SAM" id="MobiDB-lite"/>
    </source>
</evidence>
<dbReference type="SUPFAM" id="SSF141868">
    <property type="entry name" value="EAL domain-like"/>
    <property type="match status" value="1"/>
</dbReference>
<dbReference type="AlphaFoldDB" id="A0A1V2IDX3"/>
<dbReference type="PANTHER" id="PTHR44757:SF2">
    <property type="entry name" value="BIOFILM ARCHITECTURE MAINTENANCE PROTEIN MBAA"/>
    <property type="match status" value="1"/>
</dbReference>
<name>A0A1V2IDX3_9ACTN</name>
<dbReference type="InterPro" id="IPR035919">
    <property type="entry name" value="EAL_sf"/>
</dbReference>
<evidence type="ECO:0000313" key="3">
    <source>
        <dbReference type="EMBL" id="ONH31285.1"/>
    </source>
</evidence>
<dbReference type="PROSITE" id="PS50883">
    <property type="entry name" value="EAL"/>
    <property type="match status" value="1"/>
</dbReference>
<sequence length="289" mass="31354">MTELDLALIHALYAAFDDGTLRFSFEPEVDLRTGSVPGMTAHLQWAHPDRGLLDAADVRAVARFAGLADQLDLWALRAAITECRTWHRMAAGTHVRPPRLWLHVGARQLARPTFAAEVTALVRDRGVLPPGALGLAFTEETLGRAAPSSPRLLDQLRARGVAVSVRAFGSWIGSPSTLDLLPLDLVRMDDRFVRATLRDLEGEAVFASMVTLAHRRGAAVLVDGVDTARFAARATDLGCDRAAGPVFCPPLPVDDARLLALGRGRPGHPRPRQPHDDPQQAPYNMQPTA</sequence>
<dbReference type="STRING" id="1834516.BL253_10580"/>
<dbReference type="InterPro" id="IPR052155">
    <property type="entry name" value="Biofilm_reg_signaling"/>
</dbReference>
<comment type="caution">
    <text evidence="3">The sequence shown here is derived from an EMBL/GenBank/DDBJ whole genome shotgun (WGS) entry which is preliminary data.</text>
</comment>